<dbReference type="CDD" id="cd02198">
    <property type="entry name" value="YjgH_like"/>
    <property type="match status" value="1"/>
</dbReference>
<dbReference type="SUPFAM" id="SSF55298">
    <property type="entry name" value="YjgF-like"/>
    <property type="match status" value="1"/>
</dbReference>
<dbReference type="PANTHER" id="PTHR11803">
    <property type="entry name" value="2-IMINOBUTANOATE/2-IMINOPROPANOATE DEAMINASE RIDA"/>
    <property type="match status" value="1"/>
</dbReference>
<evidence type="ECO:0000313" key="2">
    <source>
        <dbReference type="Proteomes" id="UP000310597"/>
    </source>
</evidence>
<dbReference type="Gene3D" id="3.30.1330.40">
    <property type="entry name" value="RutC-like"/>
    <property type="match status" value="1"/>
</dbReference>
<dbReference type="AlphaFoldDB" id="A0A4V5PT50"/>
<reference evidence="1 2" key="1">
    <citation type="submission" date="2019-04" db="EMBL/GenBank/DDBJ databases">
        <title>Draft Whole-Genome sequence of the purple photosynthetic bacterium Rhodobacter capsulatus SP108 with an indigenous class A beta-lactamase.</title>
        <authorList>
            <person name="Robertson S."/>
            <person name="Meyer T.E."/>
            <person name="Kyndt J.A."/>
        </authorList>
    </citation>
    <scope>NUCLEOTIDE SEQUENCE [LARGE SCALE GENOMIC DNA]</scope>
    <source>
        <strain evidence="1 2">SP108</strain>
    </source>
</reference>
<organism evidence="1 2">
    <name type="scientific">Rhodobacter capsulatus</name>
    <name type="common">Rhodopseudomonas capsulata</name>
    <dbReference type="NCBI Taxonomy" id="1061"/>
    <lineage>
        <taxon>Bacteria</taxon>
        <taxon>Pseudomonadati</taxon>
        <taxon>Pseudomonadota</taxon>
        <taxon>Alphaproteobacteria</taxon>
        <taxon>Rhodobacterales</taxon>
        <taxon>Rhodobacter group</taxon>
        <taxon>Rhodobacter</taxon>
    </lineage>
</organism>
<dbReference type="GO" id="GO:0005829">
    <property type="term" value="C:cytosol"/>
    <property type="evidence" value="ECO:0007669"/>
    <property type="project" value="TreeGrafter"/>
</dbReference>
<evidence type="ECO:0000313" key="1">
    <source>
        <dbReference type="EMBL" id="TKD13836.1"/>
    </source>
</evidence>
<dbReference type="Proteomes" id="UP000310597">
    <property type="component" value="Unassembled WGS sequence"/>
</dbReference>
<dbReference type="Pfam" id="PF01042">
    <property type="entry name" value="Ribonuc_L-PSP"/>
    <property type="match status" value="1"/>
</dbReference>
<protein>
    <submittedName>
        <fullName evidence="1">RidA family protein</fullName>
    </submittedName>
</protein>
<dbReference type="InterPro" id="IPR035959">
    <property type="entry name" value="RutC-like_sf"/>
</dbReference>
<accession>A0A4V5PT50</accession>
<dbReference type="RefSeq" id="WP_136909364.1">
    <property type="nucleotide sequence ID" value="NZ_SWJZ01000109.1"/>
</dbReference>
<dbReference type="InterPro" id="IPR006175">
    <property type="entry name" value="YjgF/YER057c/UK114"/>
</dbReference>
<dbReference type="InterPro" id="IPR038743">
    <property type="entry name" value="YjgH-like"/>
</dbReference>
<dbReference type="PANTHER" id="PTHR11803:SF44">
    <property type="entry name" value="RUTC FAMILY PROTEIN YJGH"/>
    <property type="match status" value="1"/>
</dbReference>
<dbReference type="GO" id="GO:0019239">
    <property type="term" value="F:deaminase activity"/>
    <property type="evidence" value="ECO:0007669"/>
    <property type="project" value="TreeGrafter"/>
</dbReference>
<proteinExistence type="predicted"/>
<name>A0A4V5PT50_RHOCA</name>
<gene>
    <name evidence="1" type="ORF">FBT96_18720</name>
</gene>
<comment type="caution">
    <text evidence="1">The sequence shown here is derived from an EMBL/GenBank/DDBJ whole genome shotgun (WGS) entry which is preliminary data.</text>
</comment>
<sequence length="132" mass="14240">MTRRALYPVGGSRATADLIKLSPGIISGNHVFVTGMTGSGPDGAMPENLEIQFRQAFEKIGAILQEAGLGFDSIVEMTTYHVGLRDHFDTFCAVRSNYVSDPFPAWTAVEVAGLRREGAVVEIRVVASIEPD</sequence>
<dbReference type="OrthoDB" id="583118at2"/>
<dbReference type="EMBL" id="SWJZ01000109">
    <property type="protein sequence ID" value="TKD13836.1"/>
    <property type="molecule type" value="Genomic_DNA"/>
</dbReference>